<evidence type="ECO:0000313" key="3">
    <source>
        <dbReference type="Proteomes" id="UP000673691"/>
    </source>
</evidence>
<sequence>MSASAPIKEFFSAKRFAVVGASAARDKFGNKVLRWYKENNYPVTPVNPKENTVRHVLLIRYSTRSRPAQIESLDAVSSLEDLGGAPADYGVSVVTPPAVTRAVLKTAAKRGFKRLWLQPGSEDHSAVKAAREKGLLVIADGNCVLRNGITNAPKL</sequence>
<feature type="domain" description="CoA-binding" evidence="1">
    <location>
        <begin position="10"/>
        <end position="121"/>
    </location>
</feature>
<reference evidence="2 3" key="1">
    <citation type="journal article" name="Sci. Rep.">
        <title>Genome-scale phylogenetic analyses confirm Olpidium as the closest living zoosporic fungus to the non-flagellated, terrestrial fungi.</title>
        <authorList>
            <person name="Chang Y."/>
            <person name="Rochon D."/>
            <person name="Sekimoto S."/>
            <person name="Wang Y."/>
            <person name="Chovatia M."/>
            <person name="Sandor L."/>
            <person name="Salamov A."/>
            <person name="Grigoriev I.V."/>
            <person name="Stajich J.E."/>
            <person name="Spatafora J.W."/>
        </authorList>
    </citation>
    <scope>NUCLEOTIDE SEQUENCE [LARGE SCALE GENOMIC DNA]</scope>
    <source>
        <strain evidence="2">S191</strain>
    </source>
</reference>
<accession>A0A8H7ZV47</accession>
<dbReference type="SUPFAM" id="SSF51735">
    <property type="entry name" value="NAD(P)-binding Rossmann-fold domains"/>
    <property type="match status" value="1"/>
</dbReference>
<evidence type="ECO:0000313" key="2">
    <source>
        <dbReference type="EMBL" id="KAG5459722.1"/>
    </source>
</evidence>
<dbReference type="PANTHER" id="PTHR33303:SF2">
    <property type="entry name" value="COA-BINDING DOMAIN-CONTAINING PROTEIN"/>
    <property type="match status" value="1"/>
</dbReference>
<comment type="caution">
    <text evidence="2">The sequence shown here is derived from an EMBL/GenBank/DDBJ whole genome shotgun (WGS) entry which is preliminary data.</text>
</comment>
<organism evidence="2 3">
    <name type="scientific">Olpidium bornovanus</name>
    <dbReference type="NCBI Taxonomy" id="278681"/>
    <lineage>
        <taxon>Eukaryota</taxon>
        <taxon>Fungi</taxon>
        <taxon>Fungi incertae sedis</taxon>
        <taxon>Olpidiomycota</taxon>
        <taxon>Olpidiomycotina</taxon>
        <taxon>Olpidiomycetes</taxon>
        <taxon>Olpidiales</taxon>
        <taxon>Olpidiaceae</taxon>
        <taxon>Olpidium</taxon>
    </lineage>
</organism>
<dbReference type="PANTHER" id="PTHR33303">
    <property type="entry name" value="CYTOPLASMIC PROTEIN-RELATED"/>
    <property type="match status" value="1"/>
</dbReference>
<dbReference type="Pfam" id="PF13380">
    <property type="entry name" value="CoA_binding_2"/>
    <property type="match status" value="1"/>
</dbReference>
<dbReference type="EMBL" id="JAEFCI010006390">
    <property type="protein sequence ID" value="KAG5459722.1"/>
    <property type="molecule type" value="Genomic_DNA"/>
</dbReference>
<protein>
    <submittedName>
        <fullName evidence="2">Rossmann fold nucleotide-binding protein</fullName>
    </submittedName>
</protein>
<keyword evidence="3" id="KW-1185">Reference proteome</keyword>
<gene>
    <name evidence="2" type="ORF">BJ554DRAFT_8324</name>
</gene>
<dbReference type="AlphaFoldDB" id="A0A8H7ZV47"/>
<name>A0A8H7ZV47_9FUNG</name>
<dbReference type="InterPro" id="IPR003781">
    <property type="entry name" value="CoA-bd"/>
</dbReference>
<dbReference type="OrthoDB" id="5138418at2759"/>
<dbReference type="InterPro" id="IPR036291">
    <property type="entry name" value="NAD(P)-bd_dom_sf"/>
</dbReference>
<evidence type="ECO:0000259" key="1">
    <source>
        <dbReference type="SMART" id="SM00881"/>
    </source>
</evidence>
<dbReference type="SMART" id="SM00881">
    <property type="entry name" value="CoA_binding"/>
    <property type="match status" value="1"/>
</dbReference>
<dbReference type="Gene3D" id="3.40.50.720">
    <property type="entry name" value="NAD(P)-binding Rossmann-like Domain"/>
    <property type="match status" value="1"/>
</dbReference>
<proteinExistence type="predicted"/>
<dbReference type="Proteomes" id="UP000673691">
    <property type="component" value="Unassembled WGS sequence"/>
</dbReference>